<organism evidence="2 3">
    <name type="scientific">Pandoraea horticolens</name>
    <dbReference type="NCBI Taxonomy" id="2508298"/>
    <lineage>
        <taxon>Bacteria</taxon>
        <taxon>Pseudomonadati</taxon>
        <taxon>Pseudomonadota</taxon>
        <taxon>Betaproteobacteria</taxon>
        <taxon>Burkholderiales</taxon>
        <taxon>Burkholderiaceae</taxon>
        <taxon>Pandoraea</taxon>
    </lineage>
</organism>
<evidence type="ECO:0000313" key="3">
    <source>
        <dbReference type="Proteomes" id="UP000343317"/>
    </source>
</evidence>
<proteinExistence type="predicted"/>
<feature type="region of interest" description="Disordered" evidence="1">
    <location>
        <begin position="55"/>
        <end position="77"/>
    </location>
</feature>
<name>A0A5E4ZDP4_9BURK</name>
<dbReference type="AlphaFoldDB" id="A0A5E4ZDP4"/>
<accession>A0A5E4ZDP4</accession>
<sequence length="123" mass="13327">MNISKSEPDSFRTGLAIAFTAEETAQLGDQAKHLVKLGLVRLLGLSEQVCAARISSTSKNSSASRHDQEQRQSAFEPLNRAQLQGLNAATVLQHIEQNLDFPARPVPVNEFGGLLQCRSSLLG</sequence>
<evidence type="ECO:0000256" key="1">
    <source>
        <dbReference type="SAM" id="MobiDB-lite"/>
    </source>
</evidence>
<dbReference type="EMBL" id="CABPSM010000034">
    <property type="protein sequence ID" value="VVE58652.1"/>
    <property type="molecule type" value="Genomic_DNA"/>
</dbReference>
<keyword evidence="3" id="KW-1185">Reference proteome</keyword>
<evidence type="ECO:0000313" key="2">
    <source>
        <dbReference type="EMBL" id="VVE58652.1"/>
    </source>
</evidence>
<dbReference type="Proteomes" id="UP000343317">
    <property type="component" value="Unassembled WGS sequence"/>
</dbReference>
<protein>
    <submittedName>
        <fullName evidence="2">Uncharacterized protein</fullName>
    </submittedName>
</protein>
<gene>
    <name evidence="2" type="ORF">PHO31112_05357</name>
</gene>
<reference evidence="2 3" key="1">
    <citation type="submission" date="2019-08" db="EMBL/GenBank/DDBJ databases">
        <authorList>
            <person name="Peeters C."/>
        </authorList>
    </citation>
    <scope>NUCLEOTIDE SEQUENCE [LARGE SCALE GENOMIC DNA]</scope>
    <source>
        <strain evidence="2 3">LMG 31112</strain>
    </source>
</reference>